<gene>
    <name evidence="2" type="ORF">C7999DRAFT_44429</name>
</gene>
<reference evidence="2" key="1">
    <citation type="journal article" date="2023" name="Mol. Phylogenet. Evol.">
        <title>Genome-scale phylogeny and comparative genomics of the fungal order Sordariales.</title>
        <authorList>
            <person name="Hensen N."/>
            <person name="Bonometti L."/>
            <person name="Westerberg I."/>
            <person name="Brannstrom I.O."/>
            <person name="Guillou S."/>
            <person name="Cros-Aarteil S."/>
            <person name="Calhoun S."/>
            <person name="Haridas S."/>
            <person name="Kuo A."/>
            <person name="Mondo S."/>
            <person name="Pangilinan J."/>
            <person name="Riley R."/>
            <person name="LaButti K."/>
            <person name="Andreopoulos B."/>
            <person name="Lipzen A."/>
            <person name="Chen C."/>
            <person name="Yan M."/>
            <person name="Daum C."/>
            <person name="Ng V."/>
            <person name="Clum A."/>
            <person name="Steindorff A."/>
            <person name="Ohm R.A."/>
            <person name="Martin F."/>
            <person name="Silar P."/>
            <person name="Natvig D.O."/>
            <person name="Lalanne C."/>
            <person name="Gautier V."/>
            <person name="Ament-Velasquez S.L."/>
            <person name="Kruys A."/>
            <person name="Hutchinson M.I."/>
            <person name="Powell A.J."/>
            <person name="Barry K."/>
            <person name="Miller A.N."/>
            <person name="Grigoriev I.V."/>
            <person name="Debuchy R."/>
            <person name="Gladieux P."/>
            <person name="Hiltunen Thoren M."/>
            <person name="Johannesson H."/>
        </authorList>
    </citation>
    <scope>NUCLEOTIDE SEQUENCE</scope>
    <source>
        <strain evidence="2">CBS 359.72</strain>
    </source>
</reference>
<dbReference type="EMBL" id="MU857778">
    <property type="protein sequence ID" value="KAK4243824.1"/>
    <property type="molecule type" value="Genomic_DNA"/>
</dbReference>
<protein>
    <submittedName>
        <fullName evidence="2">Heterokaryon incompatibility protein-domain-containing protein</fullName>
    </submittedName>
</protein>
<evidence type="ECO:0000313" key="2">
    <source>
        <dbReference type="EMBL" id="KAK4243824.1"/>
    </source>
</evidence>
<dbReference type="PANTHER" id="PTHR24148:SF64">
    <property type="entry name" value="HETEROKARYON INCOMPATIBILITY DOMAIN-CONTAINING PROTEIN"/>
    <property type="match status" value="1"/>
</dbReference>
<dbReference type="Pfam" id="PF06985">
    <property type="entry name" value="HET"/>
    <property type="match status" value="1"/>
</dbReference>
<dbReference type="AlphaFoldDB" id="A0AAN7CKN2"/>
<evidence type="ECO:0000313" key="3">
    <source>
        <dbReference type="Proteomes" id="UP001303647"/>
    </source>
</evidence>
<dbReference type="PANTHER" id="PTHR24148">
    <property type="entry name" value="ANKYRIN REPEAT DOMAIN-CONTAINING PROTEIN 39 HOMOLOG-RELATED"/>
    <property type="match status" value="1"/>
</dbReference>
<proteinExistence type="predicted"/>
<dbReference type="Proteomes" id="UP001303647">
    <property type="component" value="Unassembled WGS sequence"/>
</dbReference>
<evidence type="ECO:0000259" key="1">
    <source>
        <dbReference type="Pfam" id="PF06985"/>
    </source>
</evidence>
<feature type="domain" description="Heterokaryon incompatibility" evidence="1">
    <location>
        <begin position="49"/>
        <end position="224"/>
    </location>
</feature>
<dbReference type="Pfam" id="PF26639">
    <property type="entry name" value="Het-6_barrel"/>
    <property type="match status" value="1"/>
</dbReference>
<accession>A0AAN7CKN2</accession>
<organism evidence="2 3">
    <name type="scientific">Corynascus novoguineensis</name>
    <dbReference type="NCBI Taxonomy" id="1126955"/>
    <lineage>
        <taxon>Eukaryota</taxon>
        <taxon>Fungi</taxon>
        <taxon>Dikarya</taxon>
        <taxon>Ascomycota</taxon>
        <taxon>Pezizomycotina</taxon>
        <taxon>Sordariomycetes</taxon>
        <taxon>Sordariomycetidae</taxon>
        <taxon>Sordariales</taxon>
        <taxon>Chaetomiaceae</taxon>
        <taxon>Corynascus</taxon>
    </lineage>
</organism>
<reference evidence="2" key="2">
    <citation type="submission" date="2023-05" db="EMBL/GenBank/DDBJ databases">
        <authorList>
            <consortium name="Lawrence Berkeley National Laboratory"/>
            <person name="Steindorff A."/>
            <person name="Hensen N."/>
            <person name="Bonometti L."/>
            <person name="Westerberg I."/>
            <person name="Brannstrom I.O."/>
            <person name="Guillou S."/>
            <person name="Cros-Aarteil S."/>
            <person name="Calhoun S."/>
            <person name="Haridas S."/>
            <person name="Kuo A."/>
            <person name="Mondo S."/>
            <person name="Pangilinan J."/>
            <person name="Riley R."/>
            <person name="Labutti K."/>
            <person name="Andreopoulos B."/>
            <person name="Lipzen A."/>
            <person name="Chen C."/>
            <person name="Yanf M."/>
            <person name="Daum C."/>
            <person name="Ng V."/>
            <person name="Clum A."/>
            <person name="Ohm R."/>
            <person name="Martin F."/>
            <person name="Silar P."/>
            <person name="Natvig D."/>
            <person name="Lalanne C."/>
            <person name="Gautier V."/>
            <person name="Ament-Velasquez S.L."/>
            <person name="Kruys A."/>
            <person name="Hutchinson M.I."/>
            <person name="Powell A.J."/>
            <person name="Barry K."/>
            <person name="Miller A.N."/>
            <person name="Grigoriev I.V."/>
            <person name="Debuchy R."/>
            <person name="Gladieux P."/>
            <person name="Thoren M.H."/>
            <person name="Johannesson H."/>
        </authorList>
    </citation>
    <scope>NUCLEOTIDE SEQUENCE</scope>
    <source>
        <strain evidence="2">CBS 359.72</strain>
    </source>
</reference>
<comment type="caution">
    <text evidence="2">The sequence shown here is derived from an EMBL/GenBank/DDBJ whole genome shotgun (WGS) entry which is preliminary data.</text>
</comment>
<dbReference type="InterPro" id="IPR052895">
    <property type="entry name" value="HetReg/Transcr_Mod"/>
</dbReference>
<sequence>MGSTDTYTYAPLSQSTDDEFRLLYLEPGTGDDPVRFRLVPARLSQSPIYEAVSYCWGDPTDTVDALCDDKKLAIPRSLHSAFRRLRPRPHQEEGGGAAAAAAGARVLWADAACINQDDVAEKNAQVQLMRAVYTQPTRVLIWLGEHDDGDTPPEMLRALPGCIRTALDLLPPEVFEQDEVHRESKKVFHDVLQEGKPNFLDHDWRPILHVLCQPWYDRRWVIQEVVLADDHVPRLAIWGDIEFAWEDLAKVAYRLACYNLYLMPCWPVTHTGSPYTRSFYMKGGRPGKIMTSLFQVYLIRHYRDRGGTLMDGILATTTFFMPRTPTGPAADYAATVEDIYLQFATMSLVRDRNFKVLSLAPHTFFQTGNEPLKRLNLPSWVPDLSCTGFVEPVVNYSVRPQVFNAGGDALDATPTVTVSDNGRLLRLRGRLVDRVASLATPMLRIPFPSEAEVTTGFNSRCLKRLANWLEGCKKVAAGNDDWATRASLDAGFRRAFAETIVCGMTGMRYPAPDDLLAATEVYCDHLPALFDENYQASEDTTTTLLTYGALIELALIGFAGARSFCRTEGGRFSLVRDEAREADVFCVVLGAEVPFLLRPSPGKAGVYTLVGDSYLHGVMHGEALTDQRYETIDILIE</sequence>
<dbReference type="InterPro" id="IPR010730">
    <property type="entry name" value="HET"/>
</dbReference>
<name>A0AAN7CKN2_9PEZI</name>
<keyword evidence="3" id="KW-1185">Reference proteome</keyword>